<accession>A0ABQ8BXW3</accession>
<dbReference type="Proteomes" id="UP000824890">
    <property type="component" value="Unassembled WGS sequence"/>
</dbReference>
<reference evidence="1 2" key="1">
    <citation type="submission" date="2021-05" db="EMBL/GenBank/DDBJ databases">
        <title>Genome Assembly of Synthetic Allotetraploid Brassica napus Reveals Homoeologous Exchanges between Subgenomes.</title>
        <authorList>
            <person name="Davis J.T."/>
        </authorList>
    </citation>
    <scope>NUCLEOTIDE SEQUENCE [LARGE SCALE GENOMIC DNA]</scope>
    <source>
        <strain evidence="2">cv. Da-Ae</strain>
        <tissue evidence="1">Seedling</tissue>
    </source>
</reference>
<feature type="non-terminal residue" evidence="1">
    <location>
        <position position="80"/>
    </location>
</feature>
<sequence length="80" mass="9197">MNLLISGHGHTNHTCSHLDVVHLQIAVKIHEFPGCRMIRDVILIEPDDNTNVAKPRWLTEDKSTNVDKSRWSIEDKLENN</sequence>
<organism evidence="1 2">
    <name type="scientific">Brassica napus</name>
    <name type="common">Rape</name>
    <dbReference type="NCBI Taxonomy" id="3708"/>
    <lineage>
        <taxon>Eukaryota</taxon>
        <taxon>Viridiplantae</taxon>
        <taxon>Streptophyta</taxon>
        <taxon>Embryophyta</taxon>
        <taxon>Tracheophyta</taxon>
        <taxon>Spermatophyta</taxon>
        <taxon>Magnoliopsida</taxon>
        <taxon>eudicotyledons</taxon>
        <taxon>Gunneridae</taxon>
        <taxon>Pentapetalae</taxon>
        <taxon>rosids</taxon>
        <taxon>malvids</taxon>
        <taxon>Brassicales</taxon>
        <taxon>Brassicaceae</taxon>
        <taxon>Brassiceae</taxon>
        <taxon>Brassica</taxon>
    </lineage>
</organism>
<keyword evidence="2" id="KW-1185">Reference proteome</keyword>
<name>A0ABQ8BXW3_BRANA</name>
<evidence type="ECO:0000313" key="1">
    <source>
        <dbReference type="EMBL" id="KAH0909645.1"/>
    </source>
</evidence>
<proteinExistence type="predicted"/>
<dbReference type="EMBL" id="JAGKQM010000009">
    <property type="protein sequence ID" value="KAH0909645.1"/>
    <property type="molecule type" value="Genomic_DNA"/>
</dbReference>
<protein>
    <submittedName>
        <fullName evidence="1">Uncharacterized protein</fullName>
    </submittedName>
</protein>
<gene>
    <name evidence="1" type="ORF">HID58_032966</name>
</gene>
<evidence type="ECO:0000313" key="2">
    <source>
        <dbReference type="Proteomes" id="UP000824890"/>
    </source>
</evidence>
<comment type="caution">
    <text evidence="1">The sequence shown here is derived from an EMBL/GenBank/DDBJ whole genome shotgun (WGS) entry which is preliminary data.</text>
</comment>